<reference evidence="1 2" key="2">
    <citation type="submission" date="2017-10" db="EMBL/GenBank/DDBJ databases">
        <title>Extensive intraspecific genome diversity in a model arbuscular mycorrhizal fungus.</title>
        <authorList>
            <person name="Chen E.C.H."/>
            <person name="Morin E."/>
            <person name="Baudet D."/>
            <person name="Noel J."/>
            <person name="Ndikumana S."/>
            <person name="Charron P."/>
            <person name="St-Onge C."/>
            <person name="Giorgi J."/>
            <person name="Grigoriev I.V."/>
            <person name="Roux C."/>
            <person name="Martin F.M."/>
            <person name="Corradi N."/>
        </authorList>
    </citation>
    <scope>NUCLEOTIDE SEQUENCE [LARGE SCALE GENOMIC DNA]</scope>
    <source>
        <strain evidence="1 2">C2</strain>
    </source>
</reference>
<dbReference type="VEuPathDB" id="FungiDB:FUN_023224"/>
<dbReference type="VEuPathDB" id="FungiDB:RhiirFUN_001308"/>
<proteinExistence type="predicted"/>
<reference evidence="1 2" key="1">
    <citation type="submission" date="2016-04" db="EMBL/GenBank/DDBJ databases">
        <title>Genome analyses suggest a sexual origin of heterokaryosis in a supposedly ancient asexual fungus.</title>
        <authorList>
            <person name="Ropars J."/>
            <person name="Sedzielewska K."/>
            <person name="Noel J."/>
            <person name="Charron P."/>
            <person name="Farinelli L."/>
            <person name="Marton T."/>
            <person name="Kruger M."/>
            <person name="Pelin A."/>
            <person name="Brachmann A."/>
            <person name="Corradi N."/>
        </authorList>
    </citation>
    <scope>NUCLEOTIDE SEQUENCE [LARGE SCALE GENOMIC DNA]</scope>
    <source>
        <strain evidence="1 2">C2</strain>
    </source>
</reference>
<evidence type="ECO:0000313" key="2">
    <source>
        <dbReference type="Proteomes" id="UP000233469"/>
    </source>
</evidence>
<comment type="caution">
    <text evidence="1">The sequence shown here is derived from an EMBL/GenBank/DDBJ whole genome shotgun (WGS) entry which is preliminary data.</text>
</comment>
<dbReference type="EMBL" id="LLXL01001004">
    <property type="protein sequence ID" value="PKK67126.1"/>
    <property type="molecule type" value="Genomic_DNA"/>
</dbReference>
<name>A0A2N1MZS8_9GLOM</name>
<organism evidence="1 2">
    <name type="scientific">Rhizophagus irregularis</name>
    <dbReference type="NCBI Taxonomy" id="588596"/>
    <lineage>
        <taxon>Eukaryota</taxon>
        <taxon>Fungi</taxon>
        <taxon>Fungi incertae sedis</taxon>
        <taxon>Mucoromycota</taxon>
        <taxon>Glomeromycotina</taxon>
        <taxon>Glomeromycetes</taxon>
        <taxon>Glomerales</taxon>
        <taxon>Glomeraceae</taxon>
        <taxon>Rhizophagus</taxon>
    </lineage>
</organism>
<dbReference type="AlphaFoldDB" id="A0A2N1MZS8"/>
<dbReference type="Proteomes" id="UP000233469">
    <property type="component" value="Unassembled WGS sequence"/>
</dbReference>
<protein>
    <submittedName>
        <fullName evidence="1">Uncharacterized protein</fullName>
    </submittedName>
</protein>
<gene>
    <name evidence="1" type="ORF">RhiirC2_783928</name>
</gene>
<sequence length="112" mass="13065">MAVQTHLELIFNKKFGDINSTLENIEASTDALLNRFYNKKTGLDDEIKTYLTKKFNEVNTKNYENMLALYDKLQERAIKQAQRISKKLQMTSSPNIEIDMQKTQKQEEKCGI</sequence>
<evidence type="ECO:0000313" key="1">
    <source>
        <dbReference type="EMBL" id="PKK67126.1"/>
    </source>
</evidence>
<accession>A0A2N1MZS8</accession>